<dbReference type="InterPro" id="IPR037883">
    <property type="entry name" value="Knr4/Smi1-like_sf"/>
</dbReference>
<reference evidence="1 2" key="1">
    <citation type="submission" date="2015-05" db="EMBL/GenBank/DDBJ databases">
        <title>Whole genome sequence and identification of bacterial endophytes from Costus igneus.</title>
        <authorList>
            <person name="Lee Y.P."/>
            <person name="Gan H.M."/>
            <person name="Eng W."/>
            <person name="Wheatley M.S."/>
            <person name="Caraballo A."/>
            <person name="Polter S."/>
            <person name="Savka M.A."/>
            <person name="Hudson A.O."/>
        </authorList>
    </citation>
    <scope>NUCLEOTIDE SEQUENCE [LARGE SCALE GENOMIC DNA]</scope>
    <source>
        <strain evidence="1 2">RIT375</strain>
    </source>
</reference>
<dbReference type="PATRIC" id="fig|1392.242.peg.868"/>
<accession>A0A0J1HV82</accession>
<dbReference type="Proteomes" id="UP000035904">
    <property type="component" value="Unassembled WGS sequence"/>
</dbReference>
<dbReference type="AlphaFoldDB" id="A0A0J1HV82"/>
<dbReference type="SUPFAM" id="SSF160631">
    <property type="entry name" value="SMI1/KNR4-like"/>
    <property type="match status" value="1"/>
</dbReference>
<dbReference type="RefSeq" id="WP_001989090.1">
    <property type="nucleotide sequence ID" value="NZ_JALKIB010000002.1"/>
</dbReference>
<evidence type="ECO:0000313" key="2">
    <source>
        <dbReference type="Proteomes" id="UP000035904"/>
    </source>
</evidence>
<evidence type="ECO:0000313" key="1">
    <source>
        <dbReference type="EMBL" id="KLV17603.1"/>
    </source>
</evidence>
<gene>
    <name evidence="1" type="ORF">ABW01_15125</name>
</gene>
<dbReference type="EMBL" id="LDPG01000010">
    <property type="protein sequence ID" value="KLV17603.1"/>
    <property type="molecule type" value="Genomic_DNA"/>
</dbReference>
<sequence length="184" mass="20836">MISPQDFLVNWNEEIYGLIHYNEKIIHSFSFSKETKDFLIKAGFPESAPPFLTFEPADNGGGIRLSEIQNELGTMYDKFIYFGFTGSGNPICIDESKSQLVYIDYDNENKVVLINSTIEKFAESLLVYVEFIKEVKAANGRKAYIEKNIPKGLVEWISSALRKIDAAALTEGCFWTEELGSFSE</sequence>
<organism evidence="1 2">
    <name type="scientific">Bacillus anthracis</name>
    <name type="common">anthrax bacterium</name>
    <dbReference type="NCBI Taxonomy" id="1392"/>
    <lineage>
        <taxon>Bacteria</taxon>
        <taxon>Bacillati</taxon>
        <taxon>Bacillota</taxon>
        <taxon>Bacilli</taxon>
        <taxon>Bacillales</taxon>
        <taxon>Bacillaceae</taxon>
        <taxon>Bacillus</taxon>
        <taxon>Bacillus cereus group</taxon>
    </lineage>
</organism>
<proteinExistence type="predicted"/>
<comment type="caution">
    <text evidence="1">The sequence shown here is derived from an EMBL/GenBank/DDBJ whole genome shotgun (WGS) entry which is preliminary data.</text>
</comment>
<name>A0A0J1HV82_BACAN</name>
<dbReference type="Pfam" id="PF14435">
    <property type="entry name" value="SUKH-4"/>
    <property type="match status" value="1"/>
</dbReference>
<protein>
    <submittedName>
        <fullName evidence="1">Uncharacterized protein</fullName>
    </submittedName>
</protein>
<dbReference type="InterPro" id="IPR025851">
    <property type="entry name" value="SUKH-4"/>
</dbReference>